<evidence type="ECO:0000256" key="1">
    <source>
        <dbReference type="SAM" id="MobiDB-lite"/>
    </source>
</evidence>
<dbReference type="GO" id="GO:0016887">
    <property type="term" value="F:ATP hydrolysis activity"/>
    <property type="evidence" value="ECO:0007669"/>
    <property type="project" value="InterPro"/>
</dbReference>
<dbReference type="InterPro" id="IPR014790">
    <property type="entry name" value="MutL_C"/>
</dbReference>
<dbReference type="InterPro" id="IPR037198">
    <property type="entry name" value="MutL_C_sf"/>
</dbReference>
<keyword evidence="4" id="KW-1185">Reference proteome</keyword>
<accession>A0A1R1PE18</accession>
<name>A0A1R1PE18_ZANCU</name>
<organism evidence="3 4">
    <name type="scientific">Zancudomyces culisetae</name>
    <name type="common">Gut fungus</name>
    <name type="synonym">Smittium culisetae</name>
    <dbReference type="NCBI Taxonomy" id="1213189"/>
    <lineage>
        <taxon>Eukaryota</taxon>
        <taxon>Fungi</taxon>
        <taxon>Fungi incertae sedis</taxon>
        <taxon>Zoopagomycota</taxon>
        <taxon>Kickxellomycotina</taxon>
        <taxon>Harpellomycetes</taxon>
        <taxon>Harpellales</taxon>
        <taxon>Legeriomycetaceae</taxon>
        <taxon>Zancudomyces</taxon>
    </lineage>
</organism>
<gene>
    <name evidence="3" type="ORF">AX774_g7444</name>
</gene>
<protein>
    <submittedName>
        <fullName evidence="3">DNA mismatch repair protein PMS1</fullName>
    </submittedName>
</protein>
<comment type="caution">
    <text evidence="3">The sequence shown here is derived from an EMBL/GenBank/DDBJ whole genome shotgun (WGS) entry which is preliminary data.</text>
</comment>
<dbReference type="GO" id="GO:0005524">
    <property type="term" value="F:ATP binding"/>
    <property type="evidence" value="ECO:0007669"/>
    <property type="project" value="InterPro"/>
</dbReference>
<feature type="domain" description="MutL C-terminal dimerisation" evidence="2">
    <location>
        <begin position="267"/>
        <end position="312"/>
    </location>
</feature>
<dbReference type="PANTHER" id="PTHR10073:SF52">
    <property type="entry name" value="MISMATCH REPAIR ENDONUCLEASE PMS2"/>
    <property type="match status" value="1"/>
</dbReference>
<dbReference type="AlphaFoldDB" id="A0A1R1PE18"/>
<sequence length="313" mass="34032">MEFIPTSKELQPNNTVQVDEQEKIAGLQGDQQRVSKNIEKVNVPDSGQPNNSERARDGTSTKESNAVPDLGSSVNHGNMMQTSPIRNSAVQNEANSSGYNATLRDFVTVDEPRPTRVPIRDNEVQNQTKRIEQDIRGTPEGSAHKSMVNLDVRSKTNPFRSPATPDVKAASDTPKKVPLPATRCLCLNRSLTATVSMSEIVEGVLNHGNQMDLDSDFVLGGDGDKDGDKDTTGSLGVAGVKNLDNDSAALSLSTILKKEDFGRMQVVGQFNLGFVVAKLDDDLFIVDQHASDEKSNFEELQLKSVISSQPLIR</sequence>
<evidence type="ECO:0000313" key="4">
    <source>
        <dbReference type="Proteomes" id="UP000188320"/>
    </source>
</evidence>
<dbReference type="SUPFAM" id="SSF118116">
    <property type="entry name" value="DNA mismatch repair protein MutL"/>
    <property type="match status" value="1"/>
</dbReference>
<evidence type="ECO:0000313" key="3">
    <source>
        <dbReference type="EMBL" id="OMH79158.1"/>
    </source>
</evidence>
<evidence type="ECO:0000259" key="2">
    <source>
        <dbReference type="Pfam" id="PF08676"/>
    </source>
</evidence>
<dbReference type="Gene3D" id="3.30.1540.20">
    <property type="entry name" value="MutL, C-terminal domain, dimerisation subdomain"/>
    <property type="match status" value="1"/>
</dbReference>
<feature type="region of interest" description="Disordered" evidence="1">
    <location>
        <begin position="155"/>
        <end position="174"/>
    </location>
</feature>
<dbReference type="EMBL" id="LSSK01001651">
    <property type="protein sequence ID" value="OMH79158.1"/>
    <property type="molecule type" value="Genomic_DNA"/>
</dbReference>
<dbReference type="PANTHER" id="PTHR10073">
    <property type="entry name" value="DNA MISMATCH REPAIR PROTEIN MLH, PMS, MUTL"/>
    <property type="match status" value="1"/>
</dbReference>
<dbReference type="Pfam" id="PF08676">
    <property type="entry name" value="MutL_C"/>
    <property type="match status" value="1"/>
</dbReference>
<dbReference type="GO" id="GO:0006298">
    <property type="term" value="P:mismatch repair"/>
    <property type="evidence" value="ECO:0007669"/>
    <property type="project" value="InterPro"/>
</dbReference>
<dbReference type="Proteomes" id="UP000188320">
    <property type="component" value="Unassembled WGS sequence"/>
</dbReference>
<dbReference type="InterPro" id="IPR038973">
    <property type="entry name" value="MutL/Mlh/Pms-like"/>
</dbReference>
<feature type="compositionally biased region" description="Polar residues" evidence="1">
    <location>
        <begin position="72"/>
        <end position="81"/>
    </location>
</feature>
<dbReference type="GO" id="GO:0032389">
    <property type="term" value="C:MutLalpha complex"/>
    <property type="evidence" value="ECO:0007669"/>
    <property type="project" value="TreeGrafter"/>
</dbReference>
<reference evidence="4" key="1">
    <citation type="submission" date="2017-01" db="EMBL/GenBank/DDBJ databases">
        <authorList>
            <person name="Wang Y."/>
            <person name="White M."/>
            <person name="Kvist S."/>
            <person name="Moncalvo J.-M."/>
        </authorList>
    </citation>
    <scope>NUCLEOTIDE SEQUENCE [LARGE SCALE GENOMIC DNA]</scope>
    <source>
        <strain evidence="4">COL-18-3</strain>
    </source>
</reference>
<feature type="region of interest" description="Disordered" evidence="1">
    <location>
        <begin position="25"/>
        <end position="81"/>
    </location>
</feature>
<proteinExistence type="predicted"/>
<dbReference type="InterPro" id="IPR042120">
    <property type="entry name" value="MutL_C_dimsub"/>
</dbReference>
<dbReference type="OrthoDB" id="10263226at2759"/>
<dbReference type="GO" id="GO:0140664">
    <property type="term" value="F:ATP-dependent DNA damage sensor activity"/>
    <property type="evidence" value="ECO:0007669"/>
    <property type="project" value="InterPro"/>
</dbReference>